<protein>
    <recommendedName>
        <fullName evidence="1">Cupin-like domain-containing protein</fullName>
    </recommendedName>
</protein>
<dbReference type="EMBL" id="JAPWTJ010000371">
    <property type="protein sequence ID" value="KAJ8979112.1"/>
    <property type="molecule type" value="Genomic_DNA"/>
</dbReference>
<comment type="caution">
    <text evidence="2">The sequence shown here is derived from an EMBL/GenBank/DDBJ whole genome shotgun (WGS) entry which is preliminary data.</text>
</comment>
<accession>A0ABQ9JN30</accession>
<dbReference type="Pfam" id="PF13621">
    <property type="entry name" value="Cupin_8"/>
    <property type="match status" value="1"/>
</dbReference>
<organism evidence="2 3">
    <name type="scientific">Molorchus minor</name>
    <dbReference type="NCBI Taxonomy" id="1323400"/>
    <lineage>
        <taxon>Eukaryota</taxon>
        <taxon>Metazoa</taxon>
        <taxon>Ecdysozoa</taxon>
        <taxon>Arthropoda</taxon>
        <taxon>Hexapoda</taxon>
        <taxon>Insecta</taxon>
        <taxon>Pterygota</taxon>
        <taxon>Neoptera</taxon>
        <taxon>Endopterygota</taxon>
        <taxon>Coleoptera</taxon>
        <taxon>Polyphaga</taxon>
        <taxon>Cucujiformia</taxon>
        <taxon>Chrysomeloidea</taxon>
        <taxon>Cerambycidae</taxon>
        <taxon>Lamiinae</taxon>
        <taxon>Monochamini</taxon>
        <taxon>Molorchus</taxon>
    </lineage>
</organism>
<evidence type="ECO:0000259" key="1">
    <source>
        <dbReference type="Pfam" id="PF13621"/>
    </source>
</evidence>
<gene>
    <name evidence="2" type="ORF">NQ317_014124</name>
</gene>
<evidence type="ECO:0000313" key="2">
    <source>
        <dbReference type="EMBL" id="KAJ8979112.1"/>
    </source>
</evidence>
<dbReference type="InterPro" id="IPR041667">
    <property type="entry name" value="Cupin_8"/>
</dbReference>
<feature type="domain" description="Cupin-like" evidence="1">
    <location>
        <begin position="33"/>
        <end position="189"/>
    </location>
</feature>
<name>A0ABQ9JN30_9CUCU</name>
<keyword evidence="3" id="KW-1185">Reference proteome</keyword>
<proteinExistence type="predicted"/>
<dbReference type="Proteomes" id="UP001162164">
    <property type="component" value="Unassembled WGS sequence"/>
</dbReference>
<dbReference type="PANTHER" id="PTHR12480">
    <property type="entry name" value="ARGININE DEMETHYLASE AND LYSYL-HYDROXYLASE JMJD"/>
    <property type="match status" value="1"/>
</dbReference>
<dbReference type="PANTHER" id="PTHR12480:SF19">
    <property type="entry name" value="CUPIN-LIKE DOMAIN-CONTAINING PROTEIN"/>
    <property type="match status" value="1"/>
</dbReference>
<dbReference type="InterPro" id="IPR050910">
    <property type="entry name" value="JMJD6_ArgDemeth/LysHydrox"/>
</dbReference>
<dbReference type="Gene3D" id="2.60.120.650">
    <property type="entry name" value="Cupin"/>
    <property type="match status" value="1"/>
</dbReference>
<sequence length="234" mass="26651">MPPDASKIFREPENCEICSSVAKVDRLSNISVTEFSEKYAKTAKPLVVTDGAVNWPALKSFNFNFFKTLYKKVDVEKNGRSCQFFPYKTNFKSLQQVLEMSPERAKLKEGEKSWYVGWSNCNDDAGKVLLKYYKKPYFLSNNSENIALSWIFMGGPGQGAHMHVDNVHYPSWQAQLSGNKLWKLAPPPECLYKCITLQVLVKPGEIIVIDTNRWYHQTSIMPGDISITIGSEFD</sequence>
<reference evidence="2" key="1">
    <citation type="journal article" date="2023" name="Insect Mol. Biol.">
        <title>Genome sequencing provides insights into the evolution of gene families encoding plant cell wall-degrading enzymes in longhorned beetles.</title>
        <authorList>
            <person name="Shin N.R."/>
            <person name="Okamura Y."/>
            <person name="Kirsch R."/>
            <person name="Pauchet Y."/>
        </authorList>
    </citation>
    <scope>NUCLEOTIDE SEQUENCE</scope>
    <source>
        <strain evidence="2">MMC_N1</strain>
    </source>
</reference>
<evidence type="ECO:0000313" key="3">
    <source>
        <dbReference type="Proteomes" id="UP001162164"/>
    </source>
</evidence>
<dbReference type="SUPFAM" id="SSF51197">
    <property type="entry name" value="Clavaminate synthase-like"/>
    <property type="match status" value="1"/>
</dbReference>